<evidence type="ECO:0000313" key="2">
    <source>
        <dbReference type="EMBL" id="GMA84493.1"/>
    </source>
</evidence>
<organism evidence="2 3">
    <name type="scientific">Shewanella glacialipiscicola</name>
    <dbReference type="NCBI Taxonomy" id="614069"/>
    <lineage>
        <taxon>Bacteria</taxon>
        <taxon>Pseudomonadati</taxon>
        <taxon>Pseudomonadota</taxon>
        <taxon>Gammaproteobacteria</taxon>
        <taxon>Alteromonadales</taxon>
        <taxon>Shewanellaceae</taxon>
        <taxon>Shewanella</taxon>
    </lineage>
</organism>
<keyword evidence="3" id="KW-1185">Reference proteome</keyword>
<protein>
    <submittedName>
        <fullName evidence="2">Uncharacterized protein</fullName>
    </submittedName>
</protein>
<proteinExistence type="predicted"/>
<gene>
    <name evidence="1" type="ORF">GCM10025855_39350</name>
    <name evidence="2" type="ORF">GCM10025855_40260</name>
</gene>
<sequence>MKLNVDLSDLHKVAAKMHDAVYCSHCEKCGDNKHYFEGDKVPDSCLKCGEHKGFSVISVN</sequence>
<evidence type="ECO:0000313" key="3">
    <source>
        <dbReference type="Proteomes" id="UP001157046"/>
    </source>
</evidence>
<reference evidence="2" key="1">
    <citation type="journal article" date="2014" name="Int. J. Syst. Evol. Microbiol.">
        <title>Complete genome of a new Firmicutes species belonging to the dominant human colonic microbiota ('Ruminococcus bicirculans') reveals two chromosomes and a selective capacity to utilize plant glucans.</title>
        <authorList>
            <consortium name="NISC Comparative Sequencing Program"/>
            <person name="Wegmann U."/>
            <person name="Louis P."/>
            <person name="Goesmann A."/>
            <person name="Henrissat B."/>
            <person name="Duncan S.H."/>
            <person name="Flint H.J."/>
        </authorList>
    </citation>
    <scope>NUCLEOTIDE SEQUENCE</scope>
    <source>
        <strain evidence="2">NBRC 102030</strain>
    </source>
</reference>
<comment type="caution">
    <text evidence="2">The sequence shown here is derived from an EMBL/GenBank/DDBJ whole genome shotgun (WGS) entry which is preliminary data.</text>
</comment>
<dbReference type="EMBL" id="BSUY01000002">
    <property type="protein sequence ID" value="GMA84402.1"/>
    <property type="molecule type" value="Genomic_DNA"/>
</dbReference>
<dbReference type="Proteomes" id="UP001157046">
    <property type="component" value="Unassembled WGS sequence"/>
</dbReference>
<evidence type="ECO:0000313" key="1">
    <source>
        <dbReference type="EMBL" id="GMA84402.1"/>
    </source>
</evidence>
<reference evidence="3" key="2">
    <citation type="journal article" date="2019" name="Int. J. Syst. Evol. Microbiol.">
        <title>The Global Catalogue of Microorganisms (GCM) 10K type strain sequencing project: providing services to taxonomists for standard genome sequencing and annotation.</title>
        <authorList>
            <consortium name="The Broad Institute Genomics Platform"/>
            <consortium name="The Broad Institute Genome Sequencing Center for Infectious Disease"/>
            <person name="Wu L."/>
            <person name="Ma J."/>
        </authorList>
    </citation>
    <scope>NUCLEOTIDE SEQUENCE [LARGE SCALE GENOMIC DNA]</scope>
    <source>
        <strain evidence="3">NBRC 102030</strain>
    </source>
</reference>
<reference evidence="2" key="3">
    <citation type="submission" date="2023-02" db="EMBL/GenBank/DDBJ databases">
        <authorList>
            <person name="Sun Q."/>
            <person name="Mori K."/>
        </authorList>
    </citation>
    <scope>NUCLEOTIDE SEQUENCE</scope>
    <source>
        <strain evidence="2">NBRC 102030</strain>
    </source>
</reference>
<dbReference type="EMBL" id="BSUY01000002">
    <property type="protein sequence ID" value="GMA84493.1"/>
    <property type="molecule type" value="Genomic_DNA"/>
</dbReference>
<name>A0ABQ6J8K7_9GAMM</name>
<accession>A0ABQ6J8K7</accession>